<feature type="non-terminal residue" evidence="2">
    <location>
        <position position="60"/>
    </location>
</feature>
<organism evidence="2 3">
    <name type="scientific">Candidatus Brachybacterium merdavium</name>
    <dbReference type="NCBI Taxonomy" id="2838513"/>
    <lineage>
        <taxon>Bacteria</taxon>
        <taxon>Bacillati</taxon>
        <taxon>Actinomycetota</taxon>
        <taxon>Actinomycetes</taxon>
        <taxon>Micrococcales</taxon>
        <taxon>Dermabacteraceae</taxon>
        <taxon>Brachybacterium</taxon>
    </lineage>
</organism>
<evidence type="ECO:0000256" key="1">
    <source>
        <dbReference type="SAM" id="Phobius"/>
    </source>
</evidence>
<keyword evidence="1" id="KW-0812">Transmembrane</keyword>
<gene>
    <name evidence="2" type="ORF">H9786_02175</name>
</gene>
<accession>A0A9D2LB45</accession>
<evidence type="ECO:0000313" key="3">
    <source>
        <dbReference type="Proteomes" id="UP000823823"/>
    </source>
</evidence>
<protein>
    <submittedName>
        <fullName evidence="2">Uncharacterized protein</fullName>
    </submittedName>
</protein>
<sequence>MTATATRPSPVPEEGAVGSVLEPRKSRIKELLLSRGAMFAYVFILPYVLFFTVFRIGPAL</sequence>
<name>A0A9D2LB45_9MICO</name>
<dbReference type="EMBL" id="DWZH01000016">
    <property type="protein sequence ID" value="HJB09329.1"/>
    <property type="molecule type" value="Genomic_DNA"/>
</dbReference>
<dbReference type="AlphaFoldDB" id="A0A9D2LB45"/>
<comment type="caution">
    <text evidence="2">The sequence shown here is derived from an EMBL/GenBank/DDBJ whole genome shotgun (WGS) entry which is preliminary data.</text>
</comment>
<keyword evidence="1" id="KW-0472">Membrane</keyword>
<reference evidence="2" key="1">
    <citation type="journal article" date="2021" name="PeerJ">
        <title>Extensive microbial diversity within the chicken gut microbiome revealed by metagenomics and culture.</title>
        <authorList>
            <person name="Gilroy R."/>
            <person name="Ravi A."/>
            <person name="Getino M."/>
            <person name="Pursley I."/>
            <person name="Horton D.L."/>
            <person name="Alikhan N.F."/>
            <person name="Baker D."/>
            <person name="Gharbi K."/>
            <person name="Hall N."/>
            <person name="Watson M."/>
            <person name="Adriaenssens E.M."/>
            <person name="Foster-Nyarko E."/>
            <person name="Jarju S."/>
            <person name="Secka A."/>
            <person name="Antonio M."/>
            <person name="Oren A."/>
            <person name="Chaudhuri R.R."/>
            <person name="La Ragione R."/>
            <person name="Hildebrand F."/>
            <person name="Pallen M.J."/>
        </authorList>
    </citation>
    <scope>NUCLEOTIDE SEQUENCE</scope>
    <source>
        <strain evidence="2">ChiHjej13B12-24818</strain>
    </source>
</reference>
<dbReference type="Proteomes" id="UP000823823">
    <property type="component" value="Unassembled WGS sequence"/>
</dbReference>
<evidence type="ECO:0000313" key="2">
    <source>
        <dbReference type="EMBL" id="HJB09329.1"/>
    </source>
</evidence>
<keyword evidence="1" id="KW-1133">Transmembrane helix</keyword>
<reference evidence="2" key="2">
    <citation type="submission" date="2021-04" db="EMBL/GenBank/DDBJ databases">
        <authorList>
            <person name="Gilroy R."/>
        </authorList>
    </citation>
    <scope>NUCLEOTIDE SEQUENCE</scope>
    <source>
        <strain evidence="2">ChiHjej13B12-24818</strain>
    </source>
</reference>
<proteinExistence type="predicted"/>
<feature type="transmembrane region" description="Helical" evidence="1">
    <location>
        <begin position="32"/>
        <end position="54"/>
    </location>
</feature>